<dbReference type="AlphaFoldDB" id="A0A1G8IAN4"/>
<name>A0A1G8IAN4_9BURK</name>
<dbReference type="Proteomes" id="UP000199706">
    <property type="component" value="Unassembled WGS sequence"/>
</dbReference>
<evidence type="ECO:0000313" key="1">
    <source>
        <dbReference type="EMBL" id="SDI15995.1"/>
    </source>
</evidence>
<sequence>MPLLKMGFFDALFGRKPSPDAFASLFIEAAKRRGFGAALRYNADEYRLEYGDNAVFNLHHAYRAYCGSDKALRDESLQGFVVTLCSSQQAAPEHLSDARAKLRPLIRGRSMLEDVRLHQLRTAGRDAAFSPAWHAFGEDCAVLLALDYPEFTSTLMSGPAQSWNITLDDALAIARDNLRDMTSDTFVEVARGVYRGDWRDGYDASRALLPDLLHRAPVHGCPVFMIPTRDVLLVTSNKDDGGLAAMVDASREAAKTGRPVSPFMYCYDEGLRRFTPPQREVARRLAQLALRYRKDDYDTQKAALDRLHTQEGRDVFVANYLLYGSKDETGEMFSAATWTAGVETLLPEAERIVLVWPESGETRIVPWQQIAPLMGSLLEAEPMYPVRYRTCGFPDAGQFASFARSEA</sequence>
<proteinExistence type="predicted"/>
<gene>
    <name evidence="1" type="ORF">SAMN05216466_11824</name>
</gene>
<dbReference type="RefSeq" id="WP_244106111.1">
    <property type="nucleotide sequence ID" value="NZ_CADERL010000003.1"/>
</dbReference>
<dbReference type="EMBL" id="FNCJ01000018">
    <property type="protein sequence ID" value="SDI15995.1"/>
    <property type="molecule type" value="Genomic_DNA"/>
</dbReference>
<accession>A0A1G8IAN4</accession>
<evidence type="ECO:0008006" key="3">
    <source>
        <dbReference type="Google" id="ProtNLM"/>
    </source>
</evidence>
<reference evidence="1 2" key="1">
    <citation type="submission" date="2016-10" db="EMBL/GenBank/DDBJ databases">
        <authorList>
            <person name="de Groot N.N."/>
        </authorList>
    </citation>
    <scope>NUCLEOTIDE SEQUENCE [LARGE SCALE GENOMIC DNA]</scope>
    <source>
        <strain evidence="1 2">LMG 2247</strain>
    </source>
</reference>
<protein>
    <recommendedName>
        <fullName evidence="3">DUF1444 family protein</fullName>
    </recommendedName>
</protein>
<evidence type="ECO:0000313" key="2">
    <source>
        <dbReference type="Proteomes" id="UP000199706"/>
    </source>
</evidence>
<organism evidence="1 2">
    <name type="scientific">Paraburkholderia phenazinium</name>
    <dbReference type="NCBI Taxonomy" id="60549"/>
    <lineage>
        <taxon>Bacteria</taxon>
        <taxon>Pseudomonadati</taxon>
        <taxon>Pseudomonadota</taxon>
        <taxon>Betaproteobacteria</taxon>
        <taxon>Burkholderiales</taxon>
        <taxon>Burkholderiaceae</taxon>
        <taxon>Paraburkholderia</taxon>
    </lineage>
</organism>